<dbReference type="EMBL" id="PDWK01000096">
    <property type="protein sequence ID" value="KAF1684997.1"/>
    <property type="molecule type" value="Genomic_DNA"/>
</dbReference>
<proteinExistence type="predicted"/>
<evidence type="ECO:0000313" key="2">
    <source>
        <dbReference type="Proteomes" id="UP000717981"/>
    </source>
</evidence>
<evidence type="ECO:0000313" key="1">
    <source>
        <dbReference type="EMBL" id="KAF1684997.1"/>
    </source>
</evidence>
<keyword evidence="2" id="KW-1185">Reference proteome</keyword>
<organism evidence="1 2">
    <name type="scientific">Pseudoxanthomonas taiwanensis</name>
    <dbReference type="NCBI Taxonomy" id="176598"/>
    <lineage>
        <taxon>Bacteria</taxon>
        <taxon>Pseudomonadati</taxon>
        <taxon>Pseudomonadota</taxon>
        <taxon>Gammaproteobacteria</taxon>
        <taxon>Lysobacterales</taxon>
        <taxon>Lysobacteraceae</taxon>
        <taxon>Pseudoxanthomonas</taxon>
    </lineage>
</organism>
<name>A0A921NRJ4_9GAMM</name>
<reference evidence="1" key="1">
    <citation type="submission" date="2017-10" db="EMBL/GenBank/DDBJ databases">
        <title>Whole genome sequencing of members of genus Pseudoxanthomonas.</title>
        <authorList>
            <person name="Kumar S."/>
            <person name="Bansal K."/>
            <person name="Kaur A."/>
            <person name="Patil P."/>
            <person name="Sharma S."/>
            <person name="Patil P.B."/>
        </authorList>
    </citation>
    <scope>NUCLEOTIDE SEQUENCE</scope>
    <source>
        <strain evidence="1">DSM 22914</strain>
    </source>
</reference>
<dbReference type="AlphaFoldDB" id="A0A921NRJ4"/>
<dbReference type="Proteomes" id="UP000717981">
    <property type="component" value="Unassembled WGS sequence"/>
</dbReference>
<sequence length="109" mass="12462">MVLDAAAIERIREEAREEGRREVKEQHRGFFDFGSSEPIVSTLVGEFRGFGKGQQYTLANGQVWEQIEDARLSGVRKTNPGVTIKPGLFNVWYMRIDGYSTQAKVRRIK</sequence>
<protein>
    <submittedName>
        <fullName evidence="1">Uncharacterized protein</fullName>
    </submittedName>
</protein>
<accession>A0A921NRJ4</accession>
<comment type="caution">
    <text evidence="1">The sequence shown here is derived from an EMBL/GenBank/DDBJ whole genome shotgun (WGS) entry which is preliminary data.</text>
</comment>
<gene>
    <name evidence="1" type="ORF">CR938_13265</name>
</gene>